<keyword evidence="1" id="KW-0812">Transmembrane</keyword>
<dbReference type="Gramene" id="AET6Gv20981800.2">
    <property type="protein sequence ID" value="AET6Gv20981800.2"/>
    <property type="gene ID" value="AET6Gv20981800"/>
</dbReference>
<evidence type="ECO:0008006" key="4">
    <source>
        <dbReference type="Google" id="ProtNLM"/>
    </source>
</evidence>
<reference evidence="3" key="2">
    <citation type="journal article" date="2017" name="Nat. Plants">
        <title>The Aegilops tauschii genome reveals multiple impacts of transposons.</title>
        <authorList>
            <person name="Zhao G."/>
            <person name="Zou C."/>
            <person name="Li K."/>
            <person name="Wang K."/>
            <person name="Li T."/>
            <person name="Gao L."/>
            <person name="Zhang X."/>
            <person name="Wang H."/>
            <person name="Yang Z."/>
            <person name="Liu X."/>
            <person name="Jiang W."/>
            <person name="Mao L."/>
            <person name="Kong X."/>
            <person name="Jiao Y."/>
            <person name="Jia J."/>
        </authorList>
    </citation>
    <scope>NUCLEOTIDE SEQUENCE [LARGE SCALE GENOMIC DNA]</scope>
    <source>
        <strain evidence="3">cv. AL8/78</strain>
    </source>
</reference>
<dbReference type="AlphaFoldDB" id="A0A453Q4R9"/>
<evidence type="ECO:0000256" key="1">
    <source>
        <dbReference type="SAM" id="Phobius"/>
    </source>
</evidence>
<name>A0A453Q4R9_AEGTS</name>
<dbReference type="Proteomes" id="UP000015105">
    <property type="component" value="Chromosome 6D"/>
</dbReference>
<reference evidence="2" key="5">
    <citation type="journal article" date="2021" name="G3 (Bethesda)">
        <title>Aegilops tauschii genome assembly Aet v5.0 features greater sequence contiguity and improved annotation.</title>
        <authorList>
            <person name="Wang L."/>
            <person name="Zhu T."/>
            <person name="Rodriguez J.C."/>
            <person name="Deal K.R."/>
            <person name="Dubcovsky J."/>
            <person name="McGuire P.E."/>
            <person name="Lux T."/>
            <person name="Spannagl M."/>
            <person name="Mayer K.F.X."/>
            <person name="Baldrich P."/>
            <person name="Meyers B.C."/>
            <person name="Huo N."/>
            <person name="Gu Y.Q."/>
            <person name="Zhou H."/>
            <person name="Devos K.M."/>
            <person name="Bennetzen J.L."/>
            <person name="Unver T."/>
            <person name="Budak H."/>
            <person name="Gulick P.J."/>
            <person name="Galiba G."/>
            <person name="Kalapos B."/>
            <person name="Nelson D.R."/>
            <person name="Li P."/>
            <person name="You F.M."/>
            <person name="Luo M.C."/>
            <person name="Dvorak J."/>
        </authorList>
    </citation>
    <scope>NUCLEOTIDE SEQUENCE [LARGE SCALE GENOMIC DNA]</scope>
    <source>
        <strain evidence="2">cv. AL8/78</strain>
    </source>
</reference>
<evidence type="ECO:0000313" key="2">
    <source>
        <dbReference type="EnsemblPlants" id="AET6Gv20981800.2"/>
    </source>
</evidence>
<sequence length="302" mass="32701">MVIETMPIGLLVLRSSPTQEMVPMPGLQQACPSDEQNLYLPTNSLPFPQQLDDNAPFYEASSDHKWENGKDDYVNVDDISLFEDDDIMALLNASDNDFSLDLLGPVDGSNSQLPAASNFDQKVCFRTLLVITYGATSLQDEAKAQYGASSSASRENLYPDTMVPDVPMDDNAGKRYFTNMLGSYPAPPAMASEFPPTTGKSIAALSGPSQIRVTAGIVQLGDHSFTGNEGSWPLQKNGVFNLLLSFTVESNVSTKSISFGDEPATTRVSAVPTVLRGGLYLFFVSAMILMLSFKVGSCIYSR</sequence>
<reference evidence="3" key="1">
    <citation type="journal article" date="2014" name="Science">
        <title>Ancient hybridizations among the ancestral genomes of bread wheat.</title>
        <authorList>
            <consortium name="International Wheat Genome Sequencing Consortium,"/>
            <person name="Marcussen T."/>
            <person name="Sandve S.R."/>
            <person name="Heier L."/>
            <person name="Spannagl M."/>
            <person name="Pfeifer M."/>
            <person name="Jakobsen K.S."/>
            <person name="Wulff B.B."/>
            <person name="Steuernagel B."/>
            <person name="Mayer K.F."/>
            <person name="Olsen O.A."/>
        </authorList>
    </citation>
    <scope>NUCLEOTIDE SEQUENCE [LARGE SCALE GENOMIC DNA]</scope>
    <source>
        <strain evidence="3">cv. AL8/78</strain>
    </source>
</reference>
<reference evidence="2" key="3">
    <citation type="journal article" date="2017" name="Nature">
        <title>Genome sequence of the progenitor of the wheat D genome Aegilops tauschii.</title>
        <authorList>
            <person name="Luo M.C."/>
            <person name="Gu Y.Q."/>
            <person name="Puiu D."/>
            <person name="Wang H."/>
            <person name="Twardziok S.O."/>
            <person name="Deal K.R."/>
            <person name="Huo N."/>
            <person name="Zhu T."/>
            <person name="Wang L."/>
            <person name="Wang Y."/>
            <person name="McGuire P.E."/>
            <person name="Liu S."/>
            <person name="Long H."/>
            <person name="Ramasamy R.K."/>
            <person name="Rodriguez J.C."/>
            <person name="Van S.L."/>
            <person name="Yuan L."/>
            <person name="Wang Z."/>
            <person name="Xia Z."/>
            <person name="Xiao L."/>
            <person name="Anderson O.D."/>
            <person name="Ouyang S."/>
            <person name="Liang Y."/>
            <person name="Zimin A.V."/>
            <person name="Pertea G."/>
            <person name="Qi P."/>
            <person name="Bennetzen J.L."/>
            <person name="Dai X."/>
            <person name="Dawson M.W."/>
            <person name="Muller H.G."/>
            <person name="Kugler K."/>
            <person name="Rivarola-Duarte L."/>
            <person name="Spannagl M."/>
            <person name="Mayer K.F.X."/>
            <person name="Lu F.H."/>
            <person name="Bevan M.W."/>
            <person name="Leroy P."/>
            <person name="Li P."/>
            <person name="You F.M."/>
            <person name="Sun Q."/>
            <person name="Liu Z."/>
            <person name="Lyons E."/>
            <person name="Wicker T."/>
            <person name="Salzberg S.L."/>
            <person name="Devos K.M."/>
            <person name="Dvorak J."/>
        </authorList>
    </citation>
    <scope>NUCLEOTIDE SEQUENCE [LARGE SCALE GENOMIC DNA]</scope>
    <source>
        <strain evidence="2">cv. AL8/78</strain>
    </source>
</reference>
<evidence type="ECO:0000313" key="3">
    <source>
        <dbReference type="Proteomes" id="UP000015105"/>
    </source>
</evidence>
<feature type="transmembrane region" description="Helical" evidence="1">
    <location>
        <begin position="279"/>
        <end position="300"/>
    </location>
</feature>
<protein>
    <recommendedName>
        <fullName evidence="4">NAC domain-containing protein</fullName>
    </recommendedName>
</protein>
<reference evidence="2" key="4">
    <citation type="submission" date="2019-03" db="UniProtKB">
        <authorList>
            <consortium name="EnsemblPlants"/>
        </authorList>
    </citation>
    <scope>IDENTIFICATION</scope>
</reference>
<dbReference type="EnsemblPlants" id="AET6Gv20981800.2">
    <property type="protein sequence ID" value="AET6Gv20981800.2"/>
    <property type="gene ID" value="AET6Gv20981800"/>
</dbReference>
<keyword evidence="3" id="KW-1185">Reference proteome</keyword>
<keyword evidence="1" id="KW-1133">Transmembrane helix</keyword>
<accession>A0A453Q4R9</accession>
<organism evidence="2 3">
    <name type="scientific">Aegilops tauschii subsp. strangulata</name>
    <name type="common">Goatgrass</name>
    <dbReference type="NCBI Taxonomy" id="200361"/>
    <lineage>
        <taxon>Eukaryota</taxon>
        <taxon>Viridiplantae</taxon>
        <taxon>Streptophyta</taxon>
        <taxon>Embryophyta</taxon>
        <taxon>Tracheophyta</taxon>
        <taxon>Spermatophyta</taxon>
        <taxon>Magnoliopsida</taxon>
        <taxon>Liliopsida</taxon>
        <taxon>Poales</taxon>
        <taxon>Poaceae</taxon>
        <taxon>BOP clade</taxon>
        <taxon>Pooideae</taxon>
        <taxon>Triticodae</taxon>
        <taxon>Triticeae</taxon>
        <taxon>Triticinae</taxon>
        <taxon>Aegilops</taxon>
    </lineage>
</organism>
<proteinExistence type="predicted"/>
<keyword evidence="1" id="KW-0472">Membrane</keyword>